<sequence>MLKWKGSKWPAVTVPLRGTTGGSLRLRMLLVMFFLCRFSLSSASQYFSLSSTGFEVEEAATISTYDVGETTQRNLHPEPVPVKADIVPIAWKKSAWPALGSAAYFVFLVALVTARAFAAAASKDKSLPTVPHENEKKEGEEKEKTTSSKGLKEEGEGRGQKQEQEQGESSMEYAADQLELQQQVRACWLPAQSLGASLNEPISTELLVQLKGHMDAAEQHQSAAEVGDRAAVAAIAAANQAAANDLAALQELVRVIVMTGEAIAFTSAIETCLTDEGFESLVLESTEAARSYQQAWGQVVRACKNSINFQKDDATTIKTQLQSFPPLQQRQLEQLPVRLSAARVAVEGVHRCLKRLEAAKVVAAELRRSSLQLFTNSRLGHLEVVSAKGAVLQKIAFALLKGAKTLASFRHKTGEARDNIGNLSIKTWVLSFKNADKDLSSMHRQMEVLRGAKSLQEAKAAADAAEEAGVHMSKALDGLIS</sequence>
<dbReference type="VEuPathDB" id="ToxoDB:EMWEY_00058080"/>
<keyword evidence="3" id="KW-1185">Reference proteome</keyword>
<feature type="non-terminal residue" evidence="2">
    <location>
        <position position="481"/>
    </location>
</feature>
<evidence type="ECO:0000256" key="1">
    <source>
        <dbReference type="SAM" id="MobiDB-lite"/>
    </source>
</evidence>
<evidence type="ECO:0000313" key="2">
    <source>
        <dbReference type="EMBL" id="CDJ59575.1"/>
    </source>
</evidence>
<name>U6MD60_EIMMA</name>
<dbReference type="RefSeq" id="XP_013336223.1">
    <property type="nucleotide sequence ID" value="XM_013480769.1"/>
</dbReference>
<dbReference type="Proteomes" id="UP000030763">
    <property type="component" value="Unassembled WGS sequence"/>
</dbReference>
<proteinExistence type="predicted"/>
<dbReference type="EMBL" id="HG720570">
    <property type="protein sequence ID" value="CDJ59575.1"/>
    <property type="molecule type" value="Genomic_DNA"/>
</dbReference>
<gene>
    <name evidence="2" type="ORF">EMWEY_00058080</name>
</gene>
<reference evidence="2" key="2">
    <citation type="submission" date="2013-10" db="EMBL/GenBank/DDBJ databases">
        <authorList>
            <person name="Aslett M."/>
        </authorList>
    </citation>
    <scope>NUCLEOTIDE SEQUENCE [LARGE SCALE GENOMIC DNA]</scope>
    <source>
        <strain evidence="2">Weybridge</strain>
    </source>
</reference>
<reference evidence="2" key="1">
    <citation type="submission" date="2013-10" db="EMBL/GenBank/DDBJ databases">
        <title>Genomic analysis of the causative agents of coccidiosis in chickens.</title>
        <authorList>
            <person name="Reid A.J."/>
            <person name="Blake D."/>
            <person name="Billington K."/>
            <person name="Browne H."/>
            <person name="Dunn M."/>
            <person name="Hung S."/>
            <person name="Kawahara F."/>
            <person name="Miranda-Saavedra D."/>
            <person name="Mourier T."/>
            <person name="Nagra H."/>
            <person name="Otto T.D."/>
            <person name="Rawlings N."/>
            <person name="Sanchez A."/>
            <person name="Sanders M."/>
            <person name="Subramaniam C."/>
            <person name="Tay Y."/>
            <person name="Dear P."/>
            <person name="Doerig C."/>
            <person name="Gruber A."/>
            <person name="Parkinson J."/>
            <person name="Shirley M."/>
            <person name="Wan K.L."/>
            <person name="Berriman M."/>
            <person name="Tomley F."/>
            <person name="Pain A."/>
        </authorList>
    </citation>
    <scope>NUCLEOTIDE SEQUENCE [LARGE SCALE GENOMIC DNA]</scope>
    <source>
        <strain evidence="2">Weybridge</strain>
    </source>
</reference>
<organism evidence="2 3">
    <name type="scientific">Eimeria maxima</name>
    <name type="common">Coccidian parasite</name>
    <dbReference type="NCBI Taxonomy" id="5804"/>
    <lineage>
        <taxon>Eukaryota</taxon>
        <taxon>Sar</taxon>
        <taxon>Alveolata</taxon>
        <taxon>Apicomplexa</taxon>
        <taxon>Conoidasida</taxon>
        <taxon>Coccidia</taxon>
        <taxon>Eucoccidiorida</taxon>
        <taxon>Eimeriorina</taxon>
        <taxon>Eimeriidae</taxon>
        <taxon>Eimeria</taxon>
    </lineage>
</organism>
<protein>
    <submittedName>
        <fullName evidence="2">Uncharacterized protein</fullName>
    </submittedName>
</protein>
<accession>U6MD60</accession>
<feature type="compositionally biased region" description="Basic and acidic residues" evidence="1">
    <location>
        <begin position="123"/>
        <end position="164"/>
    </location>
</feature>
<dbReference type="GeneID" id="25339794"/>
<dbReference type="AlphaFoldDB" id="U6MD60"/>
<feature type="region of interest" description="Disordered" evidence="1">
    <location>
        <begin position="123"/>
        <end position="171"/>
    </location>
</feature>
<evidence type="ECO:0000313" key="3">
    <source>
        <dbReference type="Proteomes" id="UP000030763"/>
    </source>
</evidence>